<evidence type="ECO:0000313" key="2">
    <source>
        <dbReference type="EMBL" id="MBB4800412.1"/>
    </source>
</evidence>
<feature type="transmembrane region" description="Helical" evidence="1">
    <location>
        <begin position="27"/>
        <end position="45"/>
    </location>
</feature>
<keyword evidence="1" id="KW-0812">Transmembrane</keyword>
<accession>A0A7W7IUI4</accession>
<keyword evidence="1" id="KW-1133">Transmembrane helix</keyword>
<keyword evidence="1" id="KW-0472">Membrane</keyword>
<name>A0A7W7IUI4_9FLAO</name>
<comment type="caution">
    <text evidence="2">The sequence shown here is derived from an EMBL/GenBank/DDBJ whole genome shotgun (WGS) entry which is preliminary data.</text>
</comment>
<feature type="transmembrane region" description="Helical" evidence="1">
    <location>
        <begin position="110"/>
        <end position="136"/>
    </location>
</feature>
<evidence type="ECO:0000256" key="1">
    <source>
        <dbReference type="SAM" id="Phobius"/>
    </source>
</evidence>
<organism evidence="2 3">
    <name type="scientific">Flavobacterium nitrogenifigens</name>
    <dbReference type="NCBI Taxonomy" id="1617283"/>
    <lineage>
        <taxon>Bacteria</taxon>
        <taxon>Pseudomonadati</taxon>
        <taxon>Bacteroidota</taxon>
        <taxon>Flavobacteriia</taxon>
        <taxon>Flavobacteriales</taxon>
        <taxon>Flavobacteriaceae</taxon>
        <taxon>Flavobacterium</taxon>
    </lineage>
</organism>
<dbReference type="InterPro" id="IPR026414">
    <property type="entry name" value="ExosoTase_F-assoc_memb"/>
</dbReference>
<sequence>MVMFFFYGFFGSIDFQNMLNKLLENKFKLIGACLIVLGFALVRMFELQLFYDPFLNYFQNDFKNLPYPQVDKLKLFCSLFFRYILNSILSLILIYVLFQNRDFLKFSALLYSLFLLILLIAFFIVLDFFPTASWLLFYVRRFIIQPILILLFIPGFYYQLQNSKK</sequence>
<dbReference type="NCBIfam" id="TIGR04127">
    <property type="entry name" value="flavo_near_exo"/>
    <property type="match status" value="1"/>
</dbReference>
<dbReference type="AlphaFoldDB" id="A0A7W7IUI4"/>
<feature type="transmembrane region" description="Helical" evidence="1">
    <location>
        <begin position="80"/>
        <end position="98"/>
    </location>
</feature>
<dbReference type="EMBL" id="JACHLD010000001">
    <property type="protein sequence ID" value="MBB4800412.1"/>
    <property type="molecule type" value="Genomic_DNA"/>
</dbReference>
<protein>
    <submittedName>
        <fullName evidence="2">Exosortase F-associated protein</fullName>
    </submittedName>
</protein>
<reference evidence="2 3" key="1">
    <citation type="submission" date="2020-08" db="EMBL/GenBank/DDBJ databases">
        <title>Functional genomics of gut bacteria from endangered species of beetles.</title>
        <authorList>
            <person name="Carlos-Shanley C."/>
        </authorList>
    </citation>
    <scope>NUCLEOTIDE SEQUENCE [LARGE SCALE GENOMIC DNA]</scope>
    <source>
        <strain evidence="2 3">S00142</strain>
    </source>
</reference>
<gene>
    <name evidence="2" type="ORF">HNP37_000451</name>
</gene>
<feature type="transmembrane region" description="Helical" evidence="1">
    <location>
        <begin position="142"/>
        <end position="160"/>
    </location>
</feature>
<dbReference type="Proteomes" id="UP000561681">
    <property type="component" value="Unassembled WGS sequence"/>
</dbReference>
<keyword evidence="3" id="KW-1185">Reference proteome</keyword>
<evidence type="ECO:0000313" key="3">
    <source>
        <dbReference type="Proteomes" id="UP000561681"/>
    </source>
</evidence>
<proteinExistence type="predicted"/>